<organism evidence="1 2">
    <name type="scientific">Paenibacillus rhizolycopersici</name>
    <dbReference type="NCBI Taxonomy" id="2780073"/>
    <lineage>
        <taxon>Bacteria</taxon>
        <taxon>Bacillati</taxon>
        <taxon>Bacillota</taxon>
        <taxon>Bacilli</taxon>
        <taxon>Bacillales</taxon>
        <taxon>Paenibacillaceae</taxon>
        <taxon>Paenibacillus</taxon>
    </lineage>
</organism>
<comment type="caution">
    <text evidence="1">The sequence shown here is derived from an EMBL/GenBank/DDBJ whole genome shotgun (WGS) entry which is preliminary data.</text>
</comment>
<reference evidence="1 2" key="1">
    <citation type="submission" date="2021-01" db="EMBL/GenBank/DDBJ databases">
        <title>Paenibacillus sp.nov. isolated from the rhizosphere soil of tomato plant.</title>
        <authorList>
            <person name="Thin K.K."/>
            <person name="Zhang X."/>
            <person name="He S."/>
        </authorList>
    </citation>
    <scope>NUCLEOTIDE SEQUENCE [LARGE SCALE GENOMIC DNA]</scope>
    <source>
        <strain evidence="1 2">DXFW5</strain>
    </source>
</reference>
<name>A0ABS2H829_9BACL</name>
<evidence type="ECO:0000313" key="1">
    <source>
        <dbReference type="EMBL" id="MBM6996149.1"/>
    </source>
</evidence>
<evidence type="ECO:0008006" key="3">
    <source>
        <dbReference type="Google" id="ProtNLM"/>
    </source>
</evidence>
<dbReference type="Proteomes" id="UP001516620">
    <property type="component" value="Unassembled WGS sequence"/>
</dbReference>
<proteinExistence type="predicted"/>
<sequence>MKIVEARKAAARWVGQNVSREADFLGAYFSGSTVGLPEEADLPVSSDVDLIIVTDLEEPPAKPGKFHVDQVLLEVTYLSWNQLSSAETVLSDYHLAGSFRTDTIIADPTGRLRQLQAEVASRFTEKPWVLRRCKHALDRIERGLRSIDPDAPRQDQILGWLFPTGITTHVLLTAALRNPTVRLRYLAAREVLEAYGHSEVYAKLLQLLGCEELTAAQTLSHLEALALTFDMAAARAVTPFPFRSDITPGARPVAIDGSRELIQNGRHQEAVFWITATFARCHKILAADAPELGEQLAPDFLALLSDLGVSSMAALLRRADEVHRYLPRLMRIAQAIMDANPDITQPGSP</sequence>
<protein>
    <recommendedName>
        <fullName evidence="3">Nucleotidyltransferase domain-containing protein</fullName>
    </recommendedName>
</protein>
<dbReference type="EMBL" id="JADCNN020000008">
    <property type="protein sequence ID" value="MBM6996149.1"/>
    <property type="molecule type" value="Genomic_DNA"/>
</dbReference>
<accession>A0ABS2H829</accession>
<keyword evidence="2" id="KW-1185">Reference proteome</keyword>
<gene>
    <name evidence="1" type="ORF">IM700_010880</name>
</gene>
<evidence type="ECO:0000313" key="2">
    <source>
        <dbReference type="Proteomes" id="UP001516620"/>
    </source>
</evidence>
<dbReference type="RefSeq" id="WP_193416947.1">
    <property type="nucleotide sequence ID" value="NZ_JADCNN020000008.1"/>
</dbReference>